<evidence type="ECO:0000313" key="1">
    <source>
        <dbReference type="EMBL" id="MCW6536883.1"/>
    </source>
</evidence>
<dbReference type="Pfam" id="PF13561">
    <property type="entry name" value="adh_short_C2"/>
    <property type="match status" value="1"/>
</dbReference>
<dbReference type="Proteomes" id="UP001165565">
    <property type="component" value="Unassembled WGS sequence"/>
</dbReference>
<evidence type="ECO:0000313" key="2">
    <source>
        <dbReference type="Proteomes" id="UP001165565"/>
    </source>
</evidence>
<dbReference type="Gene3D" id="3.40.50.720">
    <property type="entry name" value="NAD(P)-binding Rossmann-like Domain"/>
    <property type="match status" value="1"/>
</dbReference>
<accession>A0AA42CVS1</accession>
<dbReference type="InterPro" id="IPR002347">
    <property type="entry name" value="SDR_fam"/>
</dbReference>
<proteinExistence type="predicted"/>
<dbReference type="AlphaFoldDB" id="A0AA42CVS1"/>
<dbReference type="SUPFAM" id="SSF51735">
    <property type="entry name" value="NAD(P)-binding Rossmann-fold domains"/>
    <property type="match status" value="1"/>
</dbReference>
<gene>
    <name evidence="1" type="ORF">NEE01_19060</name>
</gene>
<dbReference type="RefSeq" id="WP_265270676.1">
    <property type="nucleotide sequence ID" value="NZ_JANFAV010000017.1"/>
</dbReference>
<reference evidence="1" key="1">
    <citation type="submission" date="2022-06" db="EMBL/GenBank/DDBJ databases">
        <title>Sphingomonas sp. nov. isolated from rhizosphere soil of tomato.</title>
        <authorList>
            <person name="Dong H."/>
            <person name="Gao R."/>
        </authorList>
    </citation>
    <scope>NUCLEOTIDE SEQUENCE</scope>
    <source>
        <strain evidence="1">MMSM24</strain>
    </source>
</reference>
<keyword evidence="2" id="KW-1185">Reference proteome</keyword>
<dbReference type="EMBL" id="JANFAV010000017">
    <property type="protein sequence ID" value="MCW6536883.1"/>
    <property type="molecule type" value="Genomic_DNA"/>
</dbReference>
<dbReference type="InterPro" id="IPR036291">
    <property type="entry name" value="NAD(P)-bd_dom_sf"/>
</dbReference>
<name>A0AA42CVS1_9SPHN</name>
<organism evidence="1 2">
    <name type="scientific">Sphingomonas lycopersici</name>
    <dbReference type="NCBI Taxonomy" id="2951807"/>
    <lineage>
        <taxon>Bacteria</taxon>
        <taxon>Pseudomonadati</taxon>
        <taxon>Pseudomonadota</taxon>
        <taxon>Alphaproteobacteria</taxon>
        <taxon>Sphingomonadales</taxon>
        <taxon>Sphingomonadaceae</taxon>
        <taxon>Sphingomonas</taxon>
    </lineage>
</organism>
<comment type="caution">
    <text evidence="1">The sequence shown here is derived from an EMBL/GenBank/DDBJ whole genome shotgun (WGS) entry which is preliminary data.</text>
</comment>
<sequence length="53" mass="5527">MLDIVIAHAVQGNPMGRLRKADEPAAIAAFLLSRKASFVTGADYAVDGGEAQL</sequence>
<protein>
    <submittedName>
        <fullName evidence="1">SDR family oxidoreductase</fullName>
    </submittedName>
</protein>